<proteinExistence type="inferred from homology"/>
<keyword evidence="4" id="KW-0949">S-adenosyl-L-methionine</keyword>
<dbReference type="InterPro" id="IPR029063">
    <property type="entry name" value="SAM-dependent_MTases_sf"/>
</dbReference>
<protein>
    <submittedName>
        <fullName evidence="6">Cyclopropane fatty acyl phospholipid synthase</fullName>
        <ecNumber evidence="6">2.1.1.79</ecNumber>
    </submittedName>
</protein>
<evidence type="ECO:0000313" key="7">
    <source>
        <dbReference type="Proteomes" id="UP000500857"/>
    </source>
</evidence>
<dbReference type="GO" id="GO:0008825">
    <property type="term" value="F:cyclopropane-fatty-acyl-phospholipid synthase activity"/>
    <property type="evidence" value="ECO:0007669"/>
    <property type="project" value="UniProtKB-EC"/>
</dbReference>
<dbReference type="InterPro" id="IPR050723">
    <property type="entry name" value="CFA/CMAS"/>
</dbReference>
<dbReference type="GO" id="GO:0032259">
    <property type="term" value="P:methylation"/>
    <property type="evidence" value="ECO:0007669"/>
    <property type="project" value="UniProtKB-KW"/>
</dbReference>
<dbReference type="NCBIfam" id="NF008686">
    <property type="entry name" value="PRK11705.1"/>
    <property type="match status" value="1"/>
</dbReference>
<dbReference type="InterPro" id="IPR003333">
    <property type="entry name" value="CMAS"/>
</dbReference>
<keyword evidence="7" id="KW-1185">Reference proteome</keyword>
<evidence type="ECO:0000256" key="5">
    <source>
        <dbReference type="ARBA" id="ARBA00023098"/>
    </source>
</evidence>
<gene>
    <name evidence="6" type="primary">cfa</name>
    <name evidence="6" type="ORF">HCG48_17460</name>
</gene>
<dbReference type="PIRSF" id="PIRSF003085">
    <property type="entry name" value="CMAS"/>
    <property type="match status" value="1"/>
</dbReference>
<dbReference type="Pfam" id="PF02353">
    <property type="entry name" value="CMAS"/>
    <property type="match status" value="1"/>
</dbReference>
<name>A0A6H1U276_9CYAN</name>
<dbReference type="KEGG" id="oxy:HCG48_17460"/>
<evidence type="ECO:0000256" key="2">
    <source>
        <dbReference type="ARBA" id="ARBA00022603"/>
    </source>
</evidence>
<dbReference type="PANTHER" id="PTHR43667:SF1">
    <property type="entry name" value="CYCLOPROPANE-FATTY-ACYL-PHOSPHOLIPID SYNTHASE"/>
    <property type="match status" value="1"/>
</dbReference>
<dbReference type="Proteomes" id="UP000500857">
    <property type="component" value="Chromosome"/>
</dbReference>
<evidence type="ECO:0000256" key="4">
    <source>
        <dbReference type="ARBA" id="ARBA00022691"/>
    </source>
</evidence>
<dbReference type="EMBL" id="CP051167">
    <property type="protein sequence ID" value="QIZ72133.1"/>
    <property type="molecule type" value="Genomic_DNA"/>
</dbReference>
<dbReference type="AlphaFoldDB" id="A0A6H1U276"/>
<evidence type="ECO:0000313" key="6">
    <source>
        <dbReference type="EMBL" id="QIZ72133.1"/>
    </source>
</evidence>
<reference evidence="6 7" key="1">
    <citation type="submission" date="2020-04" db="EMBL/GenBank/DDBJ databases">
        <authorList>
            <person name="Basu S."/>
            <person name="Maruthanayagam V."/>
            <person name="Chakraborty S."/>
            <person name="Pramanik A."/>
            <person name="Mukherjee J."/>
            <person name="Brink B."/>
        </authorList>
    </citation>
    <scope>NUCLEOTIDE SEQUENCE [LARGE SCALE GENOMIC DNA]</scope>
    <source>
        <strain evidence="6 7">AP17</strain>
    </source>
</reference>
<sequence length="373" mass="43506">MSDRNRKAYIQSVLDRADIKINGDRPWDLHIYDERFYTRVIRDGSLGLGESYMDAWWDSPQLDEFFTKVMRAKLYDTQIAKTPGFYLEWLRGKFFNLQSLARSFHVGEHHYDLDNELYQLMLDRRMNYSCAYWKNAQTLDEAQEAKLDLISQKLQLKPGMTLLDIGCGWGALMNYAAENHGVSCVGLTVSKEQKALGEKLGEGLNVEFLLQDYRTFNGQFDRVASIGMFEHVGHKNYQVFMDVVRRCLKDNGLFLLHTIGTNTPNYGEAWLNKYIFPNGMLPSPGQISKAAEGRLVVEDWHNFGQDYDRTFVAYFENFDRNWSMLEGKYGETFYRMWKYFLLSYAGAFRARDLQLWQIVFSKEGILGGYESVR</sequence>
<keyword evidence="2 6" id="KW-0489">Methyltransferase</keyword>
<dbReference type="Gene3D" id="3.40.50.150">
    <property type="entry name" value="Vaccinia Virus protein VP39"/>
    <property type="match status" value="1"/>
</dbReference>
<accession>A0A6H1U276</accession>
<keyword evidence="5" id="KW-0443">Lipid metabolism</keyword>
<organism evidence="6 7">
    <name type="scientific">Oxynema aestuarii AP17</name>
    <dbReference type="NCBI Taxonomy" id="2064643"/>
    <lineage>
        <taxon>Bacteria</taxon>
        <taxon>Bacillati</taxon>
        <taxon>Cyanobacteriota</taxon>
        <taxon>Cyanophyceae</taxon>
        <taxon>Oscillatoriophycideae</taxon>
        <taxon>Oscillatoriales</taxon>
        <taxon>Oscillatoriaceae</taxon>
        <taxon>Oxynema</taxon>
        <taxon>Oxynema aestuarii</taxon>
    </lineage>
</organism>
<keyword evidence="3 6" id="KW-0808">Transferase</keyword>
<dbReference type="CDD" id="cd02440">
    <property type="entry name" value="AdoMet_MTases"/>
    <property type="match status" value="1"/>
</dbReference>
<dbReference type="PANTHER" id="PTHR43667">
    <property type="entry name" value="CYCLOPROPANE-FATTY-ACYL-PHOSPHOLIPID SYNTHASE"/>
    <property type="match status" value="1"/>
</dbReference>
<comment type="similarity">
    <text evidence="1">Belongs to the CFA/CMAS family.</text>
</comment>
<evidence type="ECO:0000256" key="1">
    <source>
        <dbReference type="ARBA" id="ARBA00010815"/>
    </source>
</evidence>
<dbReference type="RefSeq" id="WP_168570283.1">
    <property type="nucleotide sequence ID" value="NZ_CP051167.1"/>
</dbReference>
<dbReference type="EC" id="2.1.1.79" evidence="6"/>
<dbReference type="SUPFAM" id="SSF53335">
    <property type="entry name" value="S-adenosyl-L-methionine-dependent methyltransferases"/>
    <property type="match status" value="1"/>
</dbReference>
<dbReference type="GO" id="GO:0008610">
    <property type="term" value="P:lipid biosynthetic process"/>
    <property type="evidence" value="ECO:0007669"/>
    <property type="project" value="InterPro"/>
</dbReference>
<evidence type="ECO:0000256" key="3">
    <source>
        <dbReference type="ARBA" id="ARBA00022679"/>
    </source>
</evidence>